<evidence type="ECO:0000256" key="8">
    <source>
        <dbReference type="ARBA" id="ARBA00023242"/>
    </source>
</evidence>
<feature type="compositionally biased region" description="Basic and acidic residues" evidence="11">
    <location>
        <begin position="39"/>
        <end position="55"/>
    </location>
</feature>
<sequence>MSSFRLQSGDSGFNSRVDALFSSLQTAAVDLEPQLRSLSESRDDVTSGEGDKDVFGKPLTSGVSWRGRGRGASAARNSTPDYVKNPQKWTRYNMKDTKLLSDMENKQVGLRLFDELRKRRIHEDGEEESKCDVTDEGCSDQSPKILFKKPLKPTDADAGDDDEPRDIADDFFGGAKKLRLQEYVVGKSTRRRCLKRNICSSLEKTEEDASNKQIKLGHLMYEEEEI</sequence>
<evidence type="ECO:0000313" key="12">
    <source>
        <dbReference type="EMBL" id="KAK8751197.1"/>
    </source>
</evidence>
<dbReference type="GO" id="GO:0005737">
    <property type="term" value="C:cytoplasm"/>
    <property type="evidence" value="ECO:0007669"/>
    <property type="project" value="UniProtKB-SubCell"/>
</dbReference>
<protein>
    <recommendedName>
        <fullName evidence="9">U5 small nuclear ribonucleoprotein TSSC4</fullName>
    </recommendedName>
</protein>
<reference evidence="12 13" key="1">
    <citation type="journal article" date="2024" name="BMC Genomics">
        <title>Genome assembly of redclaw crayfish (Cherax quadricarinatus) provides insights into its immune adaptation and hypoxia tolerance.</title>
        <authorList>
            <person name="Liu Z."/>
            <person name="Zheng J."/>
            <person name="Li H."/>
            <person name="Fang K."/>
            <person name="Wang S."/>
            <person name="He J."/>
            <person name="Zhou D."/>
            <person name="Weng S."/>
            <person name="Chi M."/>
            <person name="Gu Z."/>
            <person name="He J."/>
            <person name="Li F."/>
            <person name="Wang M."/>
        </authorList>
    </citation>
    <scope>NUCLEOTIDE SEQUENCE [LARGE SCALE GENOMIC DNA]</scope>
    <source>
        <strain evidence="12">ZL_2023a</strain>
    </source>
</reference>
<evidence type="ECO:0000256" key="9">
    <source>
        <dbReference type="ARBA" id="ARBA00035304"/>
    </source>
</evidence>
<dbReference type="GO" id="GO:0008380">
    <property type="term" value="P:RNA splicing"/>
    <property type="evidence" value="ECO:0007669"/>
    <property type="project" value="UniProtKB-KW"/>
</dbReference>
<gene>
    <name evidence="12" type="ORF">OTU49_013382</name>
</gene>
<keyword evidence="13" id="KW-1185">Reference proteome</keyword>
<evidence type="ECO:0000256" key="7">
    <source>
        <dbReference type="ARBA" id="ARBA00023187"/>
    </source>
</evidence>
<dbReference type="PANTHER" id="PTHR13445:SF3">
    <property type="entry name" value="U5 SMALL NUCLEAR RIBONUCLEOPROTEIN TSSC4"/>
    <property type="match status" value="1"/>
</dbReference>
<feature type="region of interest" description="Disordered" evidence="11">
    <location>
        <begin position="124"/>
        <end position="165"/>
    </location>
</feature>
<organism evidence="12 13">
    <name type="scientific">Cherax quadricarinatus</name>
    <name type="common">Australian red claw crayfish</name>
    <dbReference type="NCBI Taxonomy" id="27406"/>
    <lineage>
        <taxon>Eukaryota</taxon>
        <taxon>Metazoa</taxon>
        <taxon>Ecdysozoa</taxon>
        <taxon>Arthropoda</taxon>
        <taxon>Crustacea</taxon>
        <taxon>Multicrustacea</taxon>
        <taxon>Malacostraca</taxon>
        <taxon>Eumalacostraca</taxon>
        <taxon>Eucarida</taxon>
        <taxon>Decapoda</taxon>
        <taxon>Pleocyemata</taxon>
        <taxon>Astacidea</taxon>
        <taxon>Parastacoidea</taxon>
        <taxon>Parastacidae</taxon>
        <taxon>Cherax</taxon>
    </lineage>
</organism>
<feature type="compositionally biased region" description="Low complexity" evidence="11">
    <location>
        <begin position="61"/>
        <end position="78"/>
    </location>
</feature>
<dbReference type="GO" id="GO:0006397">
    <property type="term" value="P:mRNA processing"/>
    <property type="evidence" value="ECO:0007669"/>
    <property type="project" value="UniProtKB-KW"/>
</dbReference>
<feature type="region of interest" description="Disordered" evidence="11">
    <location>
        <begin position="32"/>
        <end position="82"/>
    </location>
</feature>
<evidence type="ECO:0000256" key="11">
    <source>
        <dbReference type="SAM" id="MobiDB-lite"/>
    </source>
</evidence>
<dbReference type="Proteomes" id="UP001445076">
    <property type="component" value="Unassembled WGS sequence"/>
</dbReference>
<dbReference type="AlphaFoldDB" id="A0AAW0YHT4"/>
<evidence type="ECO:0000256" key="1">
    <source>
        <dbReference type="ARBA" id="ARBA00004123"/>
    </source>
</evidence>
<dbReference type="Pfam" id="PF15264">
    <property type="entry name" value="TSSC4"/>
    <property type="match status" value="1"/>
</dbReference>
<evidence type="ECO:0000256" key="10">
    <source>
        <dbReference type="ARBA" id="ARBA00045970"/>
    </source>
</evidence>
<comment type="subcellular location">
    <subcellularLocation>
        <location evidence="2">Cytoplasm</location>
    </subcellularLocation>
    <subcellularLocation>
        <location evidence="1">Nucleus</location>
    </subcellularLocation>
</comment>
<dbReference type="InterPro" id="IPR029338">
    <property type="entry name" value="TSSC4"/>
</dbReference>
<keyword evidence="6" id="KW-0747">Spliceosome</keyword>
<keyword evidence="4" id="KW-0963">Cytoplasm</keyword>
<proteinExistence type="inferred from homology"/>
<keyword evidence="7" id="KW-0508">mRNA splicing</keyword>
<evidence type="ECO:0000313" key="13">
    <source>
        <dbReference type="Proteomes" id="UP001445076"/>
    </source>
</evidence>
<keyword evidence="5" id="KW-0507">mRNA processing</keyword>
<accession>A0AAW0YHT4</accession>
<evidence type="ECO:0000256" key="6">
    <source>
        <dbReference type="ARBA" id="ARBA00022728"/>
    </source>
</evidence>
<evidence type="ECO:0000256" key="3">
    <source>
        <dbReference type="ARBA" id="ARBA00010362"/>
    </source>
</evidence>
<evidence type="ECO:0000256" key="2">
    <source>
        <dbReference type="ARBA" id="ARBA00004496"/>
    </source>
</evidence>
<comment type="function">
    <text evidence="10">Protein associated with the U5 snRNP, during its maturation and its post-splicing recycling and which is required for spliceosomal tri-snRNP complex assembly in the nucleus. Has a molecular sequestering activity and transiently hinders SNRNP200 binding sites for constitutive splicing factors that intervene later during the assembly of the spliceosome and splicing. Together with its molecular sequestering activity, may also function as a molecular adapter and placeholder, coordinating the assembly of the U5 snRNP and its association with the U4/U6 di-snRNP.</text>
</comment>
<dbReference type="GO" id="GO:0005681">
    <property type="term" value="C:spliceosomal complex"/>
    <property type="evidence" value="ECO:0007669"/>
    <property type="project" value="UniProtKB-KW"/>
</dbReference>
<comment type="similarity">
    <text evidence="3">Belongs to the TSSC4 family.</text>
</comment>
<evidence type="ECO:0000256" key="4">
    <source>
        <dbReference type="ARBA" id="ARBA00022490"/>
    </source>
</evidence>
<feature type="compositionally biased region" description="Basic and acidic residues" evidence="11">
    <location>
        <begin position="124"/>
        <end position="133"/>
    </location>
</feature>
<comment type="caution">
    <text evidence="12">The sequence shown here is derived from an EMBL/GenBank/DDBJ whole genome shotgun (WGS) entry which is preliminary data.</text>
</comment>
<dbReference type="PANTHER" id="PTHR13445">
    <property type="entry name" value="TUMOR SUPPRESSING SUBTRANSFERABLE CANDIDATE 4 TSSC4"/>
    <property type="match status" value="1"/>
</dbReference>
<keyword evidence="8" id="KW-0539">Nucleus</keyword>
<name>A0AAW0YHT4_CHEQU</name>
<evidence type="ECO:0000256" key="5">
    <source>
        <dbReference type="ARBA" id="ARBA00022664"/>
    </source>
</evidence>
<dbReference type="EMBL" id="JARKIK010000006">
    <property type="protein sequence ID" value="KAK8751197.1"/>
    <property type="molecule type" value="Genomic_DNA"/>
</dbReference>